<organism evidence="3 4">
    <name type="scientific">Zophobas morio</name>
    <dbReference type="NCBI Taxonomy" id="2755281"/>
    <lineage>
        <taxon>Eukaryota</taxon>
        <taxon>Metazoa</taxon>
        <taxon>Ecdysozoa</taxon>
        <taxon>Arthropoda</taxon>
        <taxon>Hexapoda</taxon>
        <taxon>Insecta</taxon>
        <taxon>Pterygota</taxon>
        <taxon>Neoptera</taxon>
        <taxon>Endopterygota</taxon>
        <taxon>Coleoptera</taxon>
        <taxon>Polyphaga</taxon>
        <taxon>Cucujiformia</taxon>
        <taxon>Tenebrionidae</taxon>
        <taxon>Zophobas</taxon>
    </lineage>
</organism>
<evidence type="ECO:0000256" key="2">
    <source>
        <dbReference type="SAM" id="SignalP"/>
    </source>
</evidence>
<accession>A0AA38J9J7</accession>
<dbReference type="AlphaFoldDB" id="A0AA38J9J7"/>
<evidence type="ECO:0008006" key="5">
    <source>
        <dbReference type="Google" id="ProtNLM"/>
    </source>
</evidence>
<gene>
    <name evidence="3" type="ORF">Zmor_001618</name>
</gene>
<keyword evidence="1" id="KW-0233">DNA recombination</keyword>
<feature type="chain" id="PRO_5041229892" description="Tyr recombinase domain-containing protein" evidence="2">
    <location>
        <begin position="20"/>
        <end position="245"/>
    </location>
</feature>
<dbReference type="GO" id="GO:0015074">
    <property type="term" value="P:DNA integration"/>
    <property type="evidence" value="ECO:0007669"/>
    <property type="project" value="InterPro"/>
</dbReference>
<reference evidence="3" key="1">
    <citation type="journal article" date="2023" name="G3 (Bethesda)">
        <title>Whole genome assemblies of Zophobas morio and Tenebrio molitor.</title>
        <authorList>
            <person name="Kaur S."/>
            <person name="Stinson S.A."/>
            <person name="diCenzo G.C."/>
        </authorList>
    </citation>
    <scope>NUCLEOTIDE SEQUENCE</scope>
    <source>
        <strain evidence="3">QUZm001</strain>
    </source>
</reference>
<protein>
    <recommendedName>
        <fullName evidence="5">Tyr recombinase domain-containing protein</fullName>
    </recommendedName>
</protein>
<dbReference type="GO" id="GO:0006310">
    <property type="term" value="P:DNA recombination"/>
    <property type="evidence" value="ECO:0007669"/>
    <property type="project" value="UniProtKB-KW"/>
</dbReference>
<dbReference type="EMBL" id="JALNTZ010000001">
    <property type="protein sequence ID" value="KAJ3666164.1"/>
    <property type="molecule type" value="Genomic_DNA"/>
</dbReference>
<dbReference type="GO" id="GO:0003677">
    <property type="term" value="F:DNA binding"/>
    <property type="evidence" value="ECO:0007669"/>
    <property type="project" value="InterPro"/>
</dbReference>
<dbReference type="SUPFAM" id="SSF56349">
    <property type="entry name" value="DNA breaking-rejoining enzymes"/>
    <property type="match status" value="1"/>
</dbReference>
<dbReference type="InterPro" id="IPR013762">
    <property type="entry name" value="Integrase-like_cat_sf"/>
</dbReference>
<feature type="signal peptide" evidence="2">
    <location>
        <begin position="1"/>
        <end position="19"/>
    </location>
</feature>
<dbReference type="InterPro" id="IPR011010">
    <property type="entry name" value="DNA_brk_join_enz"/>
</dbReference>
<name>A0AA38J9J7_9CUCU</name>
<sequence length="245" mass="27508">MYLLMKVVMIMGIAGACRGQELCEMKLTDVEETDEIIFVKIPNSKNGMPRTFTITACRENKVRYLQIVKKYINIRSKIVNVRFFMRYRGGRCVNQPVGKNKIAEIPCKIATYLNLDNPKTYTGHSFRRTSTTFIAETYVAESVANKEAIANKVLYDNQGTNSTEASSAMIVSNETTELHFADKNGDNNIEVSSAMIVSNETTELIVADKEGDNNIELSKNVLNKYPNFVNNVSNCTNCNITININ</sequence>
<keyword evidence="2" id="KW-0732">Signal</keyword>
<dbReference type="Proteomes" id="UP001168821">
    <property type="component" value="Unassembled WGS sequence"/>
</dbReference>
<dbReference type="PROSITE" id="PS51257">
    <property type="entry name" value="PROKAR_LIPOPROTEIN"/>
    <property type="match status" value="1"/>
</dbReference>
<proteinExistence type="predicted"/>
<evidence type="ECO:0000256" key="1">
    <source>
        <dbReference type="ARBA" id="ARBA00023172"/>
    </source>
</evidence>
<comment type="caution">
    <text evidence="3">The sequence shown here is derived from an EMBL/GenBank/DDBJ whole genome shotgun (WGS) entry which is preliminary data.</text>
</comment>
<keyword evidence="4" id="KW-1185">Reference proteome</keyword>
<evidence type="ECO:0000313" key="3">
    <source>
        <dbReference type="EMBL" id="KAJ3666164.1"/>
    </source>
</evidence>
<dbReference type="Gene3D" id="1.10.443.10">
    <property type="entry name" value="Intergrase catalytic core"/>
    <property type="match status" value="1"/>
</dbReference>
<evidence type="ECO:0000313" key="4">
    <source>
        <dbReference type="Proteomes" id="UP001168821"/>
    </source>
</evidence>